<dbReference type="STRING" id="1684307.A0A316TZH7"/>
<feature type="compositionally biased region" description="Polar residues" evidence="2">
    <location>
        <begin position="126"/>
        <end position="148"/>
    </location>
</feature>
<feature type="compositionally biased region" description="Low complexity" evidence="2">
    <location>
        <begin position="352"/>
        <end position="363"/>
    </location>
</feature>
<feature type="compositionally biased region" description="Low complexity" evidence="2">
    <location>
        <begin position="149"/>
        <end position="158"/>
    </location>
</feature>
<feature type="region of interest" description="Disordered" evidence="2">
    <location>
        <begin position="1891"/>
        <end position="1996"/>
    </location>
</feature>
<dbReference type="PANTHER" id="PTHR45615:SF80">
    <property type="entry name" value="GRIP DOMAIN-CONTAINING PROTEIN"/>
    <property type="match status" value="1"/>
</dbReference>
<accession>A0A316TZH7</accession>
<feature type="compositionally biased region" description="Basic and acidic residues" evidence="2">
    <location>
        <begin position="314"/>
        <end position="343"/>
    </location>
</feature>
<proteinExistence type="predicted"/>
<feature type="compositionally biased region" description="Low complexity" evidence="2">
    <location>
        <begin position="1974"/>
        <end position="1996"/>
    </location>
</feature>
<gene>
    <name evidence="4" type="ORF">BCV69DRAFT_314466</name>
</gene>
<feature type="compositionally biased region" description="Polar residues" evidence="2">
    <location>
        <begin position="1780"/>
        <end position="1791"/>
    </location>
</feature>
<feature type="compositionally biased region" description="Pro residues" evidence="2">
    <location>
        <begin position="181"/>
        <end position="193"/>
    </location>
</feature>
<dbReference type="Pfam" id="PF15456">
    <property type="entry name" value="Uds1"/>
    <property type="match status" value="1"/>
</dbReference>
<feature type="compositionally biased region" description="Low complexity" evidence="2">
    <location>
        <begin position="220"/>
        <end position="247"/>
    </location>
</feature>
<feature type="compositionally biased region" description="Low complexity" evidence="2">
    <location>
        <begin position="1914"/>
        <end position="1931"/>
    </location>
</feature>
<feature type="compositionally biased region" description="Polar residues" evidence="2">
    <location>
        <begin position="1611"/>
        <end position="1623"/>
    </location>
</feature>
<feature type="coiled-coil region" evidence="1">
    <location>
        <begin position="1323"/>
        <end position="1350"/>
    </location>
</feature>
<feature type="region of interest" description="Disordered" evidence="2">
    <location>
        <begin position="22"/>
        <end position="485"/>
    </location>
</feature>
<feature type="region of interest" description="Disordered" evidence="2">
    <location>
        <begin position="753"/>
        <end position="778"/>
    </location>
</feature>
<dbReference type="InterPro" id="IPR029191">
    <property type="entry name" value="Uds1"/>
</dbReference>
<feature type="region of interest" description="Disordered" evidence="2">
    <location>
        <begin position="917"/>
        <end position="943"/>
    </location>
</feature>
<feature type="compositionally biased region" description="Polar residues" evidence="2">
    <location>
        <begin position="374"/>
        <end position="389"/>
    </location>
</feature>
<dbReference type="GeneID" id="37016852"/>
<feature type="compositionally biased region" description="Polar residues" evidence="2">
    <location>
        <begin position="458"/>
        <end position="468"/>
    </location>
</feature>
<evidence type="ECO:0000256" key="1">
    <source>
        <dbReference type="SAM" id="Coils"/>
    </source>
</evidence>
<feature type="region of interest" description="Disordered" evidence="2">
    <location>
        <begin position="1773"/>
        <end position="1871"/>
    </location>
</feature>
<feature type="compositionally biased region" description="Basic and acidic residues" evidence="2">
    <location>
        <begin position="1090"/>
        <end position="1106"/>
    </location>
</feature>
<feature type="compositionally biased region" description="Polar residues" evidence="2">
    <location>
        <begin position="398"/>
        <end position="416"/>
    </location>
</feature>
<feature type="compositionally biased region" description="Low complexity" evidence="2">
    <location>
        <begin position="1685"/>
        <end position="1699"/>
    </location>
</feature>
<dbReference type="PANTHER" id="PTHR45615">
    <property type="entry name" value="MYOSIN HEAVY CHAIN, NON-MUSCLE"/>
    <property type="match status" value="1"/>
</dbReference>
<feature type="compositionally biased region" description="Basic and acidic residues" evidence="2">
    <location>
        <begin position="917"/>
        <end position="926"/>
    </location>
</feature>
<keyword evidence="5" id="KW-1185">Reference proteome</keyword>
<feature type="domain" description="Up-regulated during septation protein 1" evidence="3">
    <location>
        <begin position="718"/>
        <end position="889"/>
    </location>
</feature>
<name>A0A316TZH7_9BASI</name>
<feature type="compositionally biased region" description="Polar residues" evidence="2">
    <location>
        <begin position="261"/>
        <end position="274"/>
    </location>
</feature>
<feature type="region of interest" description="Disordered" evidence="2">
    <location>
        <begin position="1123"/>
        <end position="1165"/>
    </location>
</feature>
<feature type="region of interest" description="Disordered" evidence="2">
    <location>
        <begin position="2151"/>
        <end position="2170"/>
    </location>
</feature>
<feature type="compositionally biased region" description="Basic and acidic residues" evidence="2">
    <location>
        <begin position="1143"/>
        <end position="1165"/>
    </location>
</feature>
<feature type="coiled-coil region" evidence="1">
    <location>
        <begin position="853"/>
        <end position="880"/>
    </location>
</feature>
<feature type="compositionally biased region" description="Low complexity" evidence="2">
    <location>
        <begin position="41"/>
        <end position="60"/>
    </location>
</feature>
<dbReference type="RefSeq" id="XP_025345742.1">
    <property type="nucleotide sequence ID" value="XM_025495118.1"/>
</dbReference>
<feature type="coiled-coil region" evidence="1">
    <location>
        <begin position="1725"/>
        <end position="1759"/>
    </location>
</feature>
<protein>
    <recommendedName>
        <fullName evidence="3">Up-regulated during septation protein 1 domain-containing protein</fullName>
    </recommendedName>
</protein>
<feature type="coiled-coil region" evidence="1">
    <location>
        <begin position="2036"/>
        <end position="2095"/>
    </location>
</feature>
<feature type="compositionally biased region" description="Basic and acidic residues" evidence="2">
    <location>
        <begin position="934"/>
        <end position="943"/>
    </location>
</feature>
<feature type="region of interest" description="Disordered" evidence="2">
    <location>
        <begin position="1400"/>
        <end position="1440"/>
    </location>
</feature>
<dbReference type="EMBL" id="KZ819335">
    <property type="protein sequence ID" value="PWN18582.1"/>
    <property type="molecule type" value="Genomic_DNA"/>
</dbReference>
<feature type="compositionally biased region" description="Polar residues" evidence="2">
    <location>
        <begin position="436"/>
        <end position="448"/>
    </location>
</feature>
<feature type="region of interest" description="Disordered" evidence="2">
    <location>
        <begin position="1080"/>
        <end position="1108"/>
    </location>
</feature>
<feature type="compositionally biased region" description="Polar residues" evidence="2">
    <location>
        <begin position="1941"/>
        <end position="1951"/>
    </location>
</feature>
<feature type="compositionally biased region" description="Low complexity" evidence="2">
    <location>
        <begin position="1834"/>
        <end position="1870"/>
    </location>
</feature>
<feature type="compositionally biased region" description="Polar residues" evidence="2">
    <location>
        <begin position="1897"/>
        <end position="1910"/>
    </location>
</feature>
<feature type="region of interest" description="Disordered" evidence="2">
    <location>
        <begin position="513"/>
        <end position="537"/>
    </location>
</feature>
<sequence length="2170" mass="229905">MALWGSSSGGPVEQIASDHVGAKFPNLSSPRRRFFGGGGLSPSSPLASSSPTFAPSTDDSNAVSPILLGAPGGFPSTGSVPLSQTTLHNVPELKMSGKPLPKLTPRKAPPTLGVEGVNGAIRDAPLSTSLINQQSQSSRSPNLSQQHDPSIGSSSSVVRPPPSSTNPVSSSPLEQENEEPFAPPSVPVKPYPPRLTLRPRGPSSSRGDGQGLGLTEASHPLSPFSFSFDAADATSTSLSSATSSSPARGKPGSAKKKPTAAPSSNPSTDFTLSDPQFFPRKYHKNQKSGASSRPESQYSTYTASSAKDAMIRTASREKLQKGSAKLRERLARGASHDEEHDGQDGWEEGEGMSHNGGSSSGSEYDPDEYGDQGPGNSPSSHRSARNGQAAQLPLPRRTGSSTAGGVTQSLSPTSPLRNKGASAHDSPSRRLPPNRDPSTSGMARSATASHGFGHKNRLSGSSKANSVLSIRIPAQRPPLARTISGAHSVAGRRSLSTSNSVFTVEDLPVPETYLPGQWAESPSPYSRNEPPYEGDVRDRDQEEDANLMKLAAFSFPHAALESSTLDDSLQSYQSSAGIASTSSTSGMTGQSSRRLRWKEAIAYAQQKEREAASTNSASHSKVISVTEVADDGLGLPSPNYLTREGSQSRASVASRQRSVVGGHSNQASIDRILTTLQASAPAAASVPFSKDSFLSNLLSSQATAEVSATFPSQSVFESVEDFESAKKELARLQNRLVDKKNKLRTMRRLRGARGKLVKAASSERGGGPLSTSGSQESGLIIPGRARSNTISPVAATSASQGLSAASLAGGLYPLVPPTPRFSHAHNLSHSSNNSATSIQPYSLSAVGTSNEALDAATAQVDQIMEEVLSLQERVGALKSRIREHIAIVLLKRCEELERGGRMREVVFLREDQRGELAEGDDERYASDEEGLGEEDGRGLSHKQTDLRYQGPLLDDKELFALRSQVEELSAVKEREAHALQEIQILRSQLDVFASQSEELTSVREREARSLQEVERLRSDLVLIKSAPRSEGPSSMQTKDASDSLQREMEELRAQLDLTKLEYEERCAGQDSNLKRVRDELTSAQGTAAAAEEKMREAQMHHTELDGQHQTLRMQHADLVSRHEHLESQQKDMISAREVGQNESAERSAADKKRDAEYQQREQDLVSRHAAALSEVRQALEHHQAEAQAARGELSATQSRAEAYDSELASARAKIAQLEEDVRARDSSAEQDMQKLRAELDKARSDAEAMQAEIASLHFELDSSKRTQIDLSTRVSTLQGEVDGHNARSASQEQAVRDAVAQHDSLELAVTAERRIMAERDALFHAFEARLERAEAVLREQDKRCAALLGKAEGREELDDFLAKIRGGGIKKADKTAGQDIDALLESLGVHVEDLADELDRRGRGRSGSMFSLSNTEDLMGRPRSVGQGAGGTSPRDDEQAAAAIAELEDKLEESQYEVIQLRGELQSSRIQLEAMSNSIKIPQEDDAAEREKDSRLVELQRELGNLRDELARVKSEAAAAAAVEIKRAKSPVGTESGEDEHSSLVKVAGSDHEGDGAKTLPKHQTWGPAPPAGLIRDLFAALQDVLPASLDATVAKGNDMKALQNALEAPTTPQSKTVVSPSRTLHRTRAPLEKNTSPASPMTRPGFGATKGGSVRDLVRNFSGGTGPMTPPAITPSASAKSFNSGTTASPSSTSGVAADDASLSIIVDRARLTLMAAKVATQKAISTEVTREELQVQLDQARNKSEEYRQAIEQLKSRSVQDQSRGEIVALTTLAPPGDTSSPQVSTTSCRGGGADPLPHLRTSGLKLEPLPSRSVDSVLDPFNDSSTASFPSATSGNGSGSGASTPFGAALSTAPSSATRRTSSTVARSRLKPLNSAAFLSNSNTGAGMGYAARDSSQPGSSVTSPTRSFKPLPTTPGEGPMPTTPTFGFGLGLGYPSSAPSDPTQMRRSVSARPAVSGPGSQYSSRSFDKPFGSSSGSGAAAVASPSAAPTSAIPQRSITLGLSTSQLVSRIRILETSLAASHSSALSTPHSAQWSMEQVSRLEKSLEAKEEEVRNLKDEVGRVREEEGVQKARLMEELNNLQEEMARQSKSHSTAAAAAAVSAPTASASTKESAMPTAGTTLLKAPSPLMLASQSVRSTSPFAAWIGGGSGSGGGGGSSGGAGAGV</sequence>
<evidence type="ECO:0000256" key="2">
    <source>
        <dbReference type="SAM" id="MobiDB-lite"/>
    </source>
</evidence>
<organism evidence="4 5">
    <name type="scientific">Pseudomicrostroma glucosiphilum</name>
    <dbReference type="NCBI Taxonomy" id="1684307"/>
    <lineage>
        <taxon>Eukaryota</taxon>
        <taxon>Fungi</taxon>
        <taxon>Dikarya</taxon>
        <taxon>Basidiomycota</taxon>
        <taxon>Ustilaginomycotina</taxon>
        <taxon>Exobasidiomycetes</taxon>
        <taxon>Microstromatales</taxon>
        <taxon>Microstromatales incertae sedis</taxon>
        <taxon>Pseudomicrostroma</taxon>
    </lineage>
</organism>
<evidence type="ECO:0000313" key="4">
    <source>
        <dbReference type="EMBL" id="PWN18582.1"/>
    </source>
</evidence>
<feature type="coiled-coil region" evidence="1">
    <location>
        <begin position="1489"/>
        <end position="1516"/>
    </location>
</feature>
<dbReference type="OrthoDB" id="5569911at2759"/>
<keyword evidence="1" id="KW-0175">Coiled coil</keyword>
<feature type="compositionally biased region" description="Polar residues" evidence="2">
    <location>
        <begin position="76"/>
        <end position="88"/>
    </location>
</feature>
<feature type="region of interest" description="Disordered" evidence="2">
    <location>
        <begin position="1605"/>
        <end position="1699"/>
    </location>
</feature>
<feature type="compositionally biased region" description="Polar residues" evidence="2">
    <location>
        <begin position="287"/>
        <end position="305"/>
    </location>
</feature>
<dbReference type="Proteomes" id="UP000245942">
    <property type="component" value="Unassembled WGS sequence"/>
</dbReference>
<dbReference type="Gene3D" id="1.10.287.1490">
    <property type="match status" value="1"/>
</dbReference>
<feature type="coiled-coil region" evidence="1">
    <location>
        <begin position="1172"/>
        <end position="1259"/>
    </location>
</feature>
<evidence type="ECO:0000313" key="5">
    <source>
        <dbReference type="Proteomes" id="UP000245942"/>
    </source>
</evidence>
<evidence type="ECO:0000259" key="3">
    <source>
        <dbReference type="Pfam" id="PF15456"/>
    </source>
</evidence>
<feature type="coiled-coil region" evidence="1">
    <location>
        <begin position="722"/>
        <end position="749"/>
    </location>
</feature>
<reference evidence="4 5" key="1">
    <citation type="journal article" date="2018" name="Mol. Biol. Evol.">
        <title>Broad Genomic Sampling Reveals a Smut Pathogenic Ancestry of the Fungal Clade Ustilaginomycotina.</title>
        <authorList>
            <person name="Kijpornyongpan T."/>
            <person name="Mondo S.J."/>
            <person name="Barry K."/>
            <person name="Sandor L."/>
            <person name="Lee J."/>
            <person name="Lipzen A."/>
            <person name="Pangilinan J."/>
            <person name="LaButti K."/>
            <person name="Hainaut M."/>
            <person name="Henrissat B."/>
            <person name="Grigoriev I.V."/>
            <person name="Spatafora J.W."/>
            <person name="Aime M.C."/>
        </authorList>
    </citation>
    <scope>NUCLEOTIDE SEQUENCE [LARGE SCALE GENOMIC DNA]</scope>
    <source>
        <strain evidence="4 5">MCA 4718</strain>
    </source>
</reference>